<comment type="caution">
    <text evidence="5">The sequence shown here is derived from an EMBL/GenBank/DDBJ whole genome shotgun (WGS) entry which is preliminary data.</text>
</comment>
<keyword evidence="2" id="KW-0479">Metal-binding</keyword>
<evidence type="ECO:0000313" key="6">
    <source>
        <dbReference type="Proteomes" id="UP000765509"/>
    </source>
</evidence>
<reference evidence="5" key="1">
    <citation type="submission" date="2021-03" db="EMBL/GenBank/DDBJ databases">
        <title>Draft genome sequence of rust myrtle Austropuccinia psidii MF-1, a brazilian biotype.</title>
        <authorList>
            <person name="Quecine M.C."/>
            <person name="Pachon D.M.R."/>
            <person name="Bonatelli M.L."/>
            <person name="Correr F.H."/>
            <person name="Franceschini L.M."/>
            <person name="Leite T.F."/>
            <person name="Margarido G.R.A."/>
            <person name="Almeida C.A."/>
            <person name="Ferrarezi J.A."/>
            <person name="Labate C.A."/>
        </authorList>
    </citation>
    <scope>NUCLEOTIDE SEQUENCE</scope>
    <source>
        <strain evidence="5">MF-1</strain>
    </source>
</reference>
<evidence type="ECO:0000256" key="2">
    <source>
        <dbReference type="PROSITE-ProRule" id="PRU00047"/>
    </source>
</evidence>
<dbReference type="InterPro" id="IPR036875">
    <property type="entry name" value="Znf_CCHC_sf"/>
</dbReference>
<dbReference type="InterPro" id="IPR001878">
    <property type="entry name" value="Znf_CCHC"/>
</dbReference>
<evidence type="ECO:0000256" key="1">
    <source>
        <dbReference type="ARBA" id="ARBA00022664"/>
    </source>
</evidence>
<dbReference type="GO" id="GO:0006397">
    <property type="term" value="P:mRNA processing"/>
    <property type="evidence" value="ECO:0007669"/>
    <property type="project" value="UniProtKB-KW"/>
</dbReference>
<keyword evidence="6" id="KW-1185">Reference proteome</keyword>
<organism evidence="5 6">
    <name type="scientific">Austropuccinia psidii MF-1</name>
    <dbReference type="NCBI Taxonomy" id="1389203"/>
    <lineage>
        <taxon>Eukaryota</taxon>
        <taxon>Fungi</taxon>
        <taxon>Dikarya</taxon>
        <taxon>Basidiomycota</taxon>
        <taxon>Pucciniomycotina</taxon>
        <taxon>Pucciniomycetes</taxon>
        <taxon>Pucciniales</taxon>
        <taxon>Sphaerophragmiaceae</taxon>
        <taxon>Austropuccinia</taxon>
    </lineage>
</organism>
<accession>A0A9Q3HN48</accession>
<evidence type="ECO:0000259" key="4">
    <source>
        <dbReference type="PROSITE" id="PS50158"/>
    </source>
</evidence>
<evidence type="ECO:0000313" key="5">
    <source>
        <dbReference type="EMBL" id="MBW0511508.1"/>
    </source>
</evidence>
<dbReference type="EMBL" id="AVOT02022221">
    <property type="protein sequence ID" value="MBW0511508.1"/>
    <property type="molecule type" value="Genomic_DNA"/>
</dbReference>
<feature type="compositionally biased region" description="Basic and acidic residues" evidence="3">
    <location>
        <begin position="182"/>
        <end position="196"/>
    </location>
</feature>
<dbReference type="SMART" id="SM00343">
    <property type="entry name" value="ZnF_C2HC"/>
    <property type="match status" value="1"/>
</dbReference>
<protein>
    <recommendedName>
        <fullName evidence="4">CCHC-type domain-containing protein</fullName>
    </recommendedName>
</protein>
<dbReference type="GO" id="GO:0003676">
    <property type="term" value="F:nucleic acid binding"/>
    <property type="evidence" value="ECO:0007669"/>
    <property type="project" value="InterPro"/>
</dbReference>
<keyword evidence="2" id="KW-0863">Zinc-finger</keyword>
<dbReference type="Pfam" id="PF22936">
    <property type="entry name" value="Pol_BBD"/>
    <property type="match status" value="1"/>
</dbReference>
<dbReference type="InterPro" id="IPR054722">
    <property type="entry name" value="PolX-like_BBD"/>
</dbReference>
<dbReference type="PROSITE" id="PS50158">
    <property type="entry name" value="ZF_CCHC"/>
    <property type="match status" value="1"/>
</dbReference>
<feature type="region of interest" description="Disordered" evidence="3">
    <location>
        <begin position="182"/>
        <end position="206"/>
    </location>
</feature>
<dbReference type="AlphaFoldDB" id="A0A9Q3HN48"/>
<dbReference type="Gene3D" id="4.10.60.10">
    <property type="entry name" value="Zinc finger, CCHC-type"/>
    <property type="match status" value="1"/>
</dbReference>
<dbReference type="Pfam" id="PF00098">
    <property type="entry name" value="zf-CCHC"/>
    <property type="match status" value="1"/>
</dbReference>
<dbReference type="GO" id="GO:0008270">
    <property type="term" value="F:zinc ion binding"/>
    <property type="evidence" value="ECO:0007669"/>
    <property type="project" value="UniProtKB-KW"/>
</dbReference>
<gene>
    <name evidence="5" type="ORF">O181_051223</name>
</gene>
<keyword evidence="1" id="KW-0507">mRNA processing</keyword>
<dbReference type="SUPFAM" id="SSF57756">
    <property type="entry name" value="Retrovirus zinc finger-like domains"/>
    <property type="match status" value="1"/>
</dbReference>
<feature type="domain" description="CCHC-type" evidence="4">
    <location>
        <begin position="223"/>
        <end position="237"/>
    </location>
</feature>
<name>A0A9Q3HN48_9BASI</name>
<dbReference type="OrthoDB" id="18781at2759"/>
<evidence type="ECO:0000256" key="3">
    <source>
        <dbReference type="SAM" id="MobiDB-lite"/>
    </source>
</evidence>
<sequence>MGDVEYFNSSERDDDYQPNLIAMSFLQHIIERPLFQSITSQIRIPNARTTFCALKGRFNKIFWSSIVHHASICFNPTDHSTHLTTHAIIVGEAIEAIEIQIGLMDSNLFTMLTLYLSAPQFQEKITSVLDTRLAANPSLMVHSEDILDIVQQLISKQSKSTRNEGIKLSRINTQHPYLLKEKQKQQEKTPVKRFNDNFKNSPSPTAGRLEEWRKKWLTTRNPCFYCGEAGHWVPDCPAKKKAMTMRKKINSPGPSVAQIGAVPELENNKILLDSGATHSVVGDLSLFIDLKSANIKLSVASSEQFDVGAIGSIKLNTKFSPMIVKFVRYCPAIPGIVLSIGQLLDQ</sequence>
<dbReference type="Proteomes" id="UP000765509">
    <property type="component" value="Unassembled WGS sequence"/>
</dbReference>
<proteinExistence type="predicted"/>
<keyword evidence="2" id="KW-0862">Zinc</keyword>